<accession>A0ABR7A6R2</accession>
<keyword evidence="1" id="KW-0175">Coiled coil</keyword>
<keyword evidence="3" id="KW-0812">Transmembrane</keyword>
<dbReference type="SMART" id="SM00387">
    <property type="entry name" value="HATPase_c"/>
    <property type="match status" value="1"/>
</dbReference>
<keyword evidence="3" id="KW-0472">Membrane</keyword>
<dbReference type="EMBL" id="JACOGD010000006">
    <property type="protein sequence ID" value="MBC3932575.1"/>
    <property type="molecule type" value="Genomic_DNA"/>
</dbReference>
<feature type="transmembrane region" description="Helical" evidence="3">
    <location>
        <begin position="112"/>
        <end position="131"/>
    </location>
</feature>
<feature type="transmembrane region" description="Helical" evidence="3">
    <location>
        <begin position="79"/>
        <end position="100"/>
    </location>
</feature>
<dbReference type="Gene3D" id="3.30.565.10">
    <property type="entry name" value="Histidine kinase-like ATPase, C-terminal domain"/>
    <property type="match status" value="1"/>
</dbReference>
<feature type="domain" description="Histidine kinase/HSP90-like ATPase" evidence="4">
    <location>
        <begin position="339"/>
        <end position="443"/>
    </location>
</feature>
<dbReference type="RefSeq" id="WP_186904211.1">
    <property type="nucleotide sequence ID" value="NZ_JACOGD010000006.1"/>
</dbReference>
<dbReference type="InterPro" id="IPR036890">
    <property type="entry name" value="HATPase_C_sf"/>
</dbReference>
<dbReference type="InterPro" id="IPR050640">
    <property type="entry name" value="Bact_2-comp_sensor_kinase"/>
</dbReference>
<dbReference type="GO" id="GO:0016301">
    <property type="term" value="F:kinase activity"/>
    <property type="evidence" value="ECO:0007669"/>
    <property type="project" value="UniProtKB-KW"/>
</dbReference>
<feature type="compositionally biased region" description="Polar residues" evidence="2">
    <location>
        <begin position="165"/>
        <end position="178"/>
    </location>
</feature>
<organism evidence="5 6">
    <name type="scientific">Undibacterium curvum</name>
    <dbReference type="NCBI Taxonomy" id="2762294"/>
    <lineage>
        <taxon>Bacteria</taxon>
        <taxon>Pseudomonadati</taxon>
        <taxon>Pseudomonadota</taxon>
        <taxon>Betaproteobacteria</taxon>
        <taxon>Burkholderiales</taxon>
        <taxon>Oxalobacteraceae</taxon>
        <taxon>Undibacterium</taxon>
    </lineage>
</organism>
<keyword evidence="3" id="KW-1133">Transmembrane helix</keyword>
<keyword evidence="6" id="KW-1185">Reference proteome</keyword>
<feature type="coiled-coil region" evidence="1">
    <location>
        <begin position="222"/>
        <end position="256"/>
    </location>
</feature>
<sequence>MSSQAHLKRPVEADSPLPAEVAVRTDTWLNRARNYPVFSRTWFYYRSLAWSVPVGIIALFSCVIAYLSGVSLADIVAKAIPATLTFTMLHLLGPGLAVLIRQRHFTSRKESVLIVLALLTGALISWGALYGSKYSVKLAVYGDPHHVSKKAMDDKAKKAAGTATVHSEPQASSASQSDIAEDKVGPEIDKVSEQVIEGLAYGFVVIGLLYLAGGFDLWLYFRQKKRLKEVQQQRELQRAQEARREAELRLSVLVAQVEPHFLFNTLAGVRSAINTEPARAVSIVDHLVDYLRATIPQMRDDGASVQGRLKKQFDAARAYLSLMQARIPRLSFSVYSEVEDAALPPLLLISLVENAIKHGVEPKIGPAHIAITAGRIEQHEQSFLQIRVADDGVGFGGSSSGSGIGLTNIHQRLHSMYGAAASLELKARAEGGVLAVITLPYEP</sequence>
<feature type="transmembrane region" description="Helical" evidence="3">
    <location>
        <begin position="48"/>
        <end position="67"/>
    </location>
</feature>
<keyword evidence="5" id="KW-0808">Transferase</keyword>
<proteinExistence type="predicted"/>
<evidence type="ECO:0000256" key="1">
    <source>
        <dbReference type="SAM" id="Coils"/>
    </source>
</evidence>
<gene>
    <name evidence="5" type="ORF">H8K43_12880</name>
</gene>
<dbReference type="PANTHER" id="PTHR34220">
    <property type="entry name" value="SENSOR HISTIDINE KINASE YPDA"/>
    <property type="match status" value="1"/>
</dbReference>
<protein>
    <submittedName>
        <fullName evidence="5">Histidine kinase</fullName>
    </submittedName>
</protein>
<dbReference type="Proteomes" id="UP000654304">
    <property type="component" value="Unassembled WGS sequence"/>
</dbReference>
<evidence type="ECO:0000313" key="6">
    <source>
        <dbReference type="Proteomes" id="UP000654304"/>
    </source>
</evidence>
<dbReference type="PANTHER" id="PTHR34220:SF9">
    <property type="entry name" value="SIGNAL TRANSDUCTION HISTIDINE KINASE INTERNAL REGION DOMAIN-CONTAINING PROTEIN"/>
    <property type="match status" value="1"/>
</dbReference>
<dbReference type="InterPro" id="IPR010559">
    <property type="entry name" value="Sig_transdc_His_kin_internal"/>
</dbReference>
<name>A0ABR7A6R2_9BURK</name>
<evidence type="ECO:0000313" key="5">
    <source>
        <dbReference type="EMBL" id="MBC3932575.1"/>
    </source>
</evidence>
<evidence type="ECO:0000256" key="3">
    <source>
        <dbReference type="SAM" id="Phobius"/>
    </source>
</evidence>
<dbReference type="Pfam" id="PF06580">
    <property type="entry name" value="His_kinase"/>
    <property type="match status" value="1"/>
</dbReference>
<evidence type="ECO:0000259" key="4">
    <source>
        <dbReference type="SMART" id="SM00387"/>
    </source>
</evidence>
<comment type="caution">
    <text evidence="5">The sequence shown here is derived from an EMBL/GenBank/DDBJ whole genome shotgun (WGS) entry which is preliminary data.</text>
</comment>
<evidence type="ECO:0000256" key="2">
    <source>
        <dbReference type="SAM" id="MobiDB-lite"/>
    </source>
</evidence>
<reference evidence="5 6" key="1">
    <citation type="submission" date="2020-08" db="EMBL/GenBank/DDBJ databases">
        <title>Novel species isolated from subtropical streams in China.</title>
        <authorList>
            <person name="Lu H."/>
        </authorList>
    </citation>
    <scope>NUCLEOTIDE SEQUENCE [LARGE SCALE GENOMIC DNA]</scope>
    <source>
        <strain evidence="5 6">CY22W</strain>
    </source>
</reference>
<feature type="transmembrane region" description="Helical" evidence="3">
    <location>
        <begin position="199"/>
        <end position="221"/>
    </location>
</feature>
<dbReference type="InterPro" id="IPR003594">
    <property type="entry name" value="HATPase_dom"/>
</dbReference>
<feature type="region of interest" description="Disordered" evidence="2">
    <location>
        <begin position="158"/>
        <end position="180"/>
    </location>
</feature>
<dbReference type="SUPFAM" id="SSF55874">
    <property type="entry name" value="ATPase domain of HSP90 chaperone/DNA topoisomerase II/histidine kinase"/>
    <property type="match status" value="1"/>
</dbReference>
<keyword evidence="5" id="KW-0418">Kinase</keyword>